<evidence type="ECO:0000313" key="6">
    <source>
        <dbReference type="Proteomes" id="UP000007962"/>
    </source>
</evidence>
<dbReference type="PANTHER" id="PTHR10907:SF47">
    <property type="entry name" value="REGUCALCIN"/>
    <property type="match status" value="1"/>
</dbReference>
<dbReference type="GO" id="GO:0019853">
    <property type="term" value="P:L-ascorbic acid biosynthetic process"/>
    <property type="evidence" value="ECO:0007669"/>
    <property type="project" value="TreeGrafter"/>
</dbReference>
<comment type="cofactor">
    <cofactor evidence="3">
        <name>Zn(2+)</name>
        <dbReference type="ChEBI" id="CHEBI:29105"/>
    </cofactor>
    <text evidence="3">Binds 1 divalent metal cation per subunit.</text>
</comment>
<protein>
    <submittedName>
        <fullName evidence="5">SMP-30/Gluconolaconase/LRE domain protein</fullName>
    </submittedName>
</protein>
<evidence type="ECO:0000256" key="2">
    <source>
        <dbReference type="PIRSR" id="PIRSR605511-1"/>
    </source>
</evidence>
<evidence type="ECO:0000313" key="5">
    <source>
        <dbReference type="EMBL" id="ACQ78390.1"/>
    </source>
</evidence>
<dbReference type="HOGENOM" id="CLU_036110_3_1_11"/>
<organism evidence="5 6">
    <name type="scientific">Beutenbergia cavernae (strain ATCC BAA-8 / DSM 12333 / CCUG 43141 / JCM 11478 / NBRC 16432 / NCIMB 13614 / HKI 0122)</name>
    <dbReference type="NCBI Taxonomy" id="471853"/>
    <lineage>
        <taxon>Bacteria</taxon>
        <taxon>Bacillati</taxon>
        <taxon>Actinomycetota</taxon>
        <taxon>Actinomycetes</taxon>
        <taxon>Micrococcales</taxon>
        <taxon>Beutenbergiaceae</taxon>
        <taxon>Beutenbergia</taxon>
    </lineage>
</organism>
<evidence type="ECO:0000256" key="1">
    <source>
        <dbReference type="ARBA" id="ARBA00008853"/>
    </source>
</evidence>
<dbReference type="GO" id="GO:0004341">
    <property type="term" value="F:gluconolactonase activity"/>
    <property type="evidence" value="ECO:0007669"/>
    <property type="project" value="TreeGrafter"/>
</dbReference>
<dbReference type="AlphaFoldDB" id="C5BV16"/>
<dbReference type="RefSeq" id="WP_012725170.1">
    <property type="nucleotide sequence ID" value="NC_012669.1"/>
</dbReference>
<dbReference type="eggNOG" id="COG3386">
    <property type="taxonomic scope" value="Bacteria"/>
</dbReference>
<keyword evidence="3" id="KW-0479">Metal-binding</keyword>
<dbReference type="InterPro" id="IPR005511">
    <property type="entry name" value="SMP-30"/>
</dbReference>
<name>C5BV16_BEUC1</name>
<feature type="binding site" evidence="3">
    <location>
        <position position="145"/>
    </location>
    <ligand>
        <name>a divalent metal cation</name>
        <dbReference type="ChEBI" id="CHEBI:60240"/>
    </ligand>
</feature>
<dbReference type="InterPro" id="IPR011042">
    <property type="entry name" value="6-blade_b-propeller_TolB-like"/>
</dbReference>
<feature type="active site" description="Proton donor/acceptor" evidence="2">
    <location>
        <position position="193"/>
    </location>
</feature>
<feature type="binding site" evidence="3">
    <location>
        <position position="15"/>
    </location>
    <ligand>
        <name>a divalent metal cation</name>
        <dbReference type="ChEBI" id="CHEBI:60240"/>
    </ligand>
</feature>
<keyword evidence="6" id="KW-1185">Reference proteome</keyword>
<evidence type="ECO:0000256" key="3">
    <source>
        <dbReference type="PIRSR" id="PIRSR605511-2"/>
    </source>
</evidence>
<gene>
    <name evidence="5" type="ordered locus">Bcav_0125</name>
</gene>
<dbReference type="EMBL" id="CP001618">
    <property type="protein sequence ID" value="ACQ78390.1"/>
    <property type="molecule type" value="Genomic_DNA"/>
</dbReference>
<feature type="binding site" evidence="3">
    <location>
        <position position="193"/>
    </location>
    <ligand>
        <name>a divalent metal cation</name>
        <dbReference type="ChEBI" id="CHEBI:60240"/>
    </ligand>
</feature>
<accession>C5BV16</accession>
<dbReference type="Proteomes" id="UP000007962">
    <property type="component" value="Chromosome"/>
</dbReference>
<reference evidence="5 6" key="1">
    <citation type="journal article" date="2009" name="Stand. Genomic Sci.">
        <title>Complete genome sequence of Beutenbergia cavernae type strain (HKI 0122).</title>
        <authorList>
            <person name="Land M."/>
            <person name="Pukall R."/>
            <person name="Abt B."/>
            <person name="Goker M."/>
            <person name="Rohde M."/>
            <person name="Glavina Del Rio T."/>
            <person name="Tice H."/>
            <person name="Copeland A."/>
            <person name="Cheng J.F."/>
            <person name="Lucas S."/>
            <person name="Chen F."/>
            <person name="Nolan M."/>
            <person name="Bruce D."/>
            <person name="Goodwin L."/>
            <person name="Pitluck S."/>
            <person name="Ivanova N."/>
            <person name="Mavromatis K."/>
            <person name="Ovchinnikova G."/>
            <person name="Pati A."/>
            <person name="Chen A."/>
            <person name="Palaniappan K."/>
            <person name="Hauser L."/>
            <person name="Chang Y.J."/>
            <person name="Jefferies C.C."/>
            <person name="Saunders E."/>
            <person name="Brettin T."/>
            <person name="Detter J.C."/>
            <person name="Han C."/>
            <person name="Chain P."/>
            <person name="Bristow J."/>
            <person name="Eisen J.A."/>
            <person name="Markowitz V."/>
            <person name="Hugenholtz P."/>
            <person name="Kyrpides N.C."/>
            <person name="Klenk H.P."/>
            <person name="Lapidus A."/>
        </authorList>
    </citation>
    <scope>NUCLEOTIDE SEQUENCE [LARGE SCALE GENOMIC DNA]</scope>
    <source>
        <strain evidence="6">ATCC BAA-8 / DSM 12333 / NBRC 16432</strain>
    </source>
</reference>
<dbReference type="STRING" id="471853.Bcav_0125"/>
<comment type="similarity">
    <text evidence="1">Belongs to the SMP-30/CGR1 family.</text>
</comment>
<sequence length="286" mass="29870">MNIDAIAATADELGESALWDAAEGALYWLDLARPTLHRWDGSGDVRSSPVPLPAPLGALLPTSSREDLLLAAGRRLYRISRTSAAVAPLEPELGLTPGTHVNDAKTDATGAIWLSTADVAERAPVGGLVRASDGTGAPERFVVTNGPAFSQDGSEVYVSDSVGGRVLAYGLREGMLGEGRLVVQFSEDDGLPDGLAVDAEHGIWVAHWDAGCLSRHDPSGTLTARVDLPARHVTSLAFGGPDLEDLFVTTARYELSPAEIAAHPGSGSVFRLRPGVRGVPAEPASL</sequence>
<dbReference type="GO" id="GO:0005509">
    <property type="term" value="F:calcium ion binding"/>
    <property type="evidence" value="ECO:0007669"/>
    <property type="project" value="TreeGrafter"/>
</dbReference>
<keyword evidence="3" id="KW-0862">Zinc</keyword>
<dbReference type="InterPro" id="IPR013658">
    <property type="entry name" value="SGL"/>
</dbReference>
<dbReference type="KEGG" id="bcv:Bcav_0125"/>
<feature type="binding site" evidence="3">
    <location>
        <position position="102"/>
    </location>
    <ligand>
        <name>substrate</name>
    </ligand>
</feature>
<dbReference type="PANTHER" id="PTHR10907">
    <property type="entry name" value="REGUCALCIN"/>
    <property type="match status" value="1"/>
</dbReference>
<dbReference type="Pfam" id="PF08450">
    <property type="entry name" value="SGL"/>
    <property type="match status" value="1"/>
</dbReference>
<dbReference type="Gene3D" id="2.120.10.30">
    <property type="entry name" value="TolB, C-terminal domain"/>
    <property type="match status" value="1"/>
</dbReference>
<proteinExistence type="inferred from homology"/>
<feature type="domain" description="SMP-30/Gluconolactonase/LRE-like region" evidence="4">
    <location>
        <begin position="13"/>
        <end position="252"/>
    </location>
</feature>
<evidence type="ECO:0000259" key="4">
    <source>
        <dbReference type="Pfam" id="PF08450"/>
    </source>
</evidence>
<dbReference type="PRINTS" id="PR01790">
    <property type="entry name" value="SMP30FAMILY"/>
</dbReference>
<dbReference type="SUPFAM" id="SSF63829">
    <property type="entry name" value="Calcium-dependent phosphotriesterase"/>
    <property type="match status" value="1"/>
</dbReference>